<reference evidence="2 3" key="1">
    <citation type="journal article" date="2022" name="Nat. Ecol. Evol.">
        <title>A masculinizing supergene underlies an exaggerated male reproductive morph in a spider.</title>
        <authorList>
            <person name="Hendrickx F."/>
            <person name="De Corte Z."/>
            <person name="Sonet G."/>
            <person name="Van Belleghem S.M."/>
            <person name="Kostlbacher S."/>
            <person name="Vangestel C."/>
        </authorList>
    </citation>
    <scope>NUCLEOTIDE SEQUENCE [LARGE SCALE GENOMIC DNA]</scope>
    <source>
        <strain evidence="2">W744_W776</strain>
    </source>
</reference>
<feature type="compositionally biased region" description="Basic and acidic residues" evidence="1">
    <location>
        <begin position="9"/>
        <end position="26"/>
    </location>
</feature>
<feature type="region of interest" description="Disordered" evidence="1">
    <location>
        <begin position="1"/>
        <end position="63"/>
    </location>
</feature>
<dbReference type="AlphaFoldDB" id="A0AAV6VTP9"/>
<protein>
    <submittedName>
        <fullName evidence="2">Uncharacterized protein</fullName>
    </submittedName>
</protein>
<evidence type="ECO:0000256" key="1">
    <source>
        <dbReference type="SAM" id="MobiDB-lite"/>
    </source>
</evidence>
<dbReference type="EMBL" id="JAFNEN010000027">
    <property type="protein sequence ID" value="KAG8199431.1"/>
    <property type="molecule type" value="Genomic_DNA"/>
</dbReference>
<accession>A0AAV6VTP9</accession>
<gene>
    <name evidence="2" type="ORF">JTE90_000299</name>
</gene>
<dbReference type="Proteomes" id="UP000827092">
    <property type="component" value="Unassembled WGS sequence"/>
</dbReference>
<organism evidence="2 3">
    <name type="scientific">Oedothorax gibbosus</name>
    <dbReference type="NCBI Taxonomy" id="931172"/>
    <lineage>
        <taxon>Eukaryota</taxon>
        <taxon>Metazoa</taxon>
        <taxon>Ecdysozoa</taxon>
        <taxon>Arthropoda</taxon>
        <taxon>Chelicerata</taxon>
        <taxon>Arachnida</taxon>
        <taxon>Araneae</taxon>
        <taxon>Araneomorphae</taxon>
        <taxon>Entelegynae</taxon>
        <taxon>Araneoidea</taxon>
        <taxon>Linyphiidae</taxon>
        <taxon>Erigoninae</taxon>
        <taxon>Oedothorax</taxon>
    </lineage>
</organism>
<sequence>MASHSKNPQNERKGERKYNKGKNGVEEDRDATTPGNRDQRNKMGENHSSGHCSRKGPLSESPFPLKYDCLPISILAVMDTAAEDRPL</sequence>
<name>A0AAV6VTP9_9ARAC</name>
<proteinExistence type="predicted"/>
<keyword evidence="3" id="KW-1185">Reference proteome</keyword>
<evidence type="ECO:0000313" key="2">
    <source>
        <dbReference type="EMBL" id="KAG8199431.1"/>
    </source>
</evidence>
<evidence type="ECO:0000313" key="3">
    <source>
        <dbReference type="Proteomes" id="UP000827092"/>
    </source>
</evidence>
<comment type="caution">
    <text evidence="2">The sequence shown here is derived from an EMBL/GenBank/DDBJ whole genome shotgun (WGS) entry which is preliminary data.</text>
</comment>